<dbReference type="RefSeq" id="WP_308986207.1">
    <property type="nucleotide sequence ID" value="NZ_JARXIC010000031.1"/>
</dbReference>
<keyword evidence="2" id="KW-1185">Reference proteome</keyword>
<dbReference type="EMBL" id="JARXIC010000031">
    <property type="protein sequence ID" value="MDQ8195757.1"/>
    <property type="molecule type" value="Genomic_DNA"/>
</dbReference>
<sequence length="54" mass="5930">MKNKIIILLIAGAALLPLFTTLFDLNATRRSRGDVNLTIVTTFTENPQTTISPN</sequence>
<comment type="caution">
    <text evidence="1">The sequence shown here is derived from an EMBL/GenBank/DDBJ whole genome shotgun (WGS) entry which is preliminary data.</text>
</comment>
<dbReference type="Proteomes" id="UP001243717">
    <property type="component" value="Unassembled WGS sequence"/>
</dbReference>
<name>A0ABU1AM19_9BACT</name>
<gene>
    <name evidence="1" type="ORF">QEH59_15095</name>
</gene>
<evidence type="ECO:0000313" key="2">
    <source>
        <dbReference type="Proteomes" id="UP001243717"/>
    </source>
</evidence>
<organism evidence="1 2">
    <name type="scientific">Thalassobacterium sedimentorum</name>
    <dbReference type="NCBI Taxonomy" id="3041258"/>
    <lineage>
        <taxon>Bacteria</taxon>
        <taxon>Pseudomonadati</taxon>
        <taxon>Verrucomicrobiota</taxon>
        <taxon>Opitutia</taxon>
        <taxon>Puniceicoccales</taxon>
        <taxon>Coraliomargaritaceae</taxon>
        <taxon>Thalassobacterium</taxon>
    </lineage>
</organism>
<evidence type="ECO:0000313" key="1">
    <source>
        <dbReference type="EMBL" id="MDQ8195757.1"/>
    </source>
</evidence>
<proteinExistence type="predicted"/>
<protein>
    <submittedName>
        <fullName evidence="1">Uncharacterized protein</fullName>
    </submittedName>
</protein>
<accession>A0ABU1AM19</accession>
<reference evidence="1 2" key="1">
    <citation type="submission" date="2023-04" db="EMBL/GenBank/DDBJ databases">
        <title>A novel bacteria isolated from coastal sediment.</title>
        <authorList>
            <person name="Liu X.-J."/>
            <person name="Du Z.-J."/>
        </authorList>
    </citation>
    <scope>NUCLEOTIDE SEQUENCE [LARGE SCALE GENOMIC DNA]</scope>
    <source>
        <strain evidence="1 2">SDUM461004</strain>
    </source>
</reference>